<keyword evidence="2 9" id="KW-0436">Ligase</keyword>
<evidence type="ECO:0000256" key="9">
    <source>
        <dbReference type="RuleBase" id="RU361234"/>
    </source>
</evidence>
<dbReference type="Pfam" id="PF00579">
    <property type="entry name" value="tRNA-synt_1b"/>
    <property type="match status" value="1"/>
</dbReference>
<keyword evidence="4 9" id="KW-0067">ATP-binding</keyword>
<evidence type="ECO:0000256" key="1">
    <source>
        <dbReference type="ARBA" id="ARBA00013160"/>
    </source>
</evidence>
<protein>
    <recommendedName>
        <fullName evidence="1 9">Tyrosine--tRNA ligase</fullName>
        <ecNumber evidence="1 9">6.1.1.1</ecNumber>
    </recommendedName>
    <alternativeName>
        <fullName evidence="7 9">Tyrosyl-tRNA synthetase</fullName>
    </alternativeName>
</protein>
<organism evidence="10 11">
    <name type="scientific">Parastrongyloides trichosuri</name>
    <name type="common">Possum-specific nematode worm</name>
    <dbReference type="NCBI Taxonomy" id="131310"/>
    <lineage>
        <taxon>Eukaryota</taxon>
        <taxon>Metazoa</taxon>
        <taxon>Ecdysozoa</taxon>
        <taxon>Nematoda</taxon>
        <taxon>Chromadorea</taxon>
        <taxon>Rhabditida</taxon>
        <taxon>Tylenchina</taxon>
        <taxon>Panagrolaimomorpha</taxon>
        <taxon>Strongyloidoidea</taxon>
        <taxon>Strongyloididae</taxon>
        <taxon>Parastrongyloides</taxon>
    </lineage>
</organism>
<dbReference type="NCBIfam" id="TIGR00234">
    <property type="entry name" value="tyrS"/>
    <property type="match status" value="1"/>
</dbReference>
<dbReference type="STRING" id="131310.A0A0N4ZZ26"/>
<sequence>MKLKYIQNTRYFSQQIKKTPLLNFCHDLNKRNLIYASHPLNILQNDGILLKNLPSTLYGGFDPTANSLHVGHLFILNALLRSSKLFQCKPIALIGDATGLIGDPSGRNMERPQLSKEIVAQNSIDIKDQIKKIYTNVQLQSEVSLEIISNMEWYKNMSMLDYLRLSKKFRVGEMMRLGAVKARLDDDSGISFTEFAYQTLQSYDFFMLSELKNCFFQIGGSDQLGHINSGYNYIKRCNNKISGGICMPLLTDGSGNKIGKSNGGNGLWLSKARTSPYAFYQYFKQLHDDVAEKMLMSLSLKSLSEILEIIDIHRNNLGKWIVQEQLAEEMTLIVHGYQGLEIAKKCSNIIFRGSLDEADDLDEDTLIQLFGTSSFKINKNDISTYGDLAKATRKDKIKGDVLMTKNSFKINGVLYNNPETKIDFSKILLRSKNCSIISWGKRKFFLVIWK</sequence>
<evidence type="ECO:0000256" key="8">
    <source>
        <dbReference type="ARBA" id="ARBA00048248"/>
    </source>
</evidence>
<dbReference type="InterPro" id="IPR014729">
    <property type="entry name" value="Rossmann-like_a/b/a_fold"/>
</dbReference>
<dbReference type="EC" id="6.1.1.1" evidence="1 9"/>
<evidence type="ECO:0000256" key="5">
    <source>
        <dbReference type="ARBA" id="ARBA00022917"/>
    </source>
</evidence>
<dbReference type="PROSITE" id="PS00178">
    <property type="entry name" value="AA_TRNA_LIGASE_I"/>
    <property type="match status" value="1"/>
</dbReference>
<dbReference type="SUPFAM" id="SSF52374">
    <property type="entry name" value="Nucleotidylyl transferase"/>
    <property type="match status" value="1"/>
</dbReference>
<dbReference type="Gene3D" id="3.40.50.620">
    <property type="entry name" value="HUPs"/>
    <property type="match status" value="1"/>
</dbReference>
<dbReference type="InterPro" id="IPR002307">
    <property type="entry name" value="Tyr-tRNA-ligase"/>
</dbReference>
<keyword evidence="5 9" id="KW-0648">Protein biosynthesis</keyword>
<dbReference type="Proteomes" id="UP000038045">
    <property type="component" value="Unplaced"/>
</dbReference>
<dbReference type="AlphaFoldDB" id="A0A0N4ZZ26"/>
<dbReference type="Gene3D" id="1.10.240.10">
    <property type="entry name" value="Tyrosyl-Transfer RNA Synthetase"/>
    <property type="match status" value="1"/>
</dbReference>
<comment type="catalytic activity">
    <reaction evidence="8 9">
        <text>tRNA(Tyr) + L-tyrosine + ATP = L-tyrosyl-tRNA(Tyr) + AMP + diphosphate + H(+)</text>
        <dbReference type="Rhea" id="RHEA:10220"/>
        <dbReference type="Rhea" id="RHEA-COMP:9706"/>
        <dbReference type="Rhea" id="RHEA-COMP:9707"/>
        <dbReference type="ChEBI" id="CHEBI:15378"/>
        <dbReference type="ChEBI" id="CHEBI:30616"/>
        <dbReference type="ChEBI" id="CHEBI:33019"/>
        <dbReference type="ChEBI" id="CHEBI:58315"/>
        <dbReference type="ChEBI" id="CHEBI:78442"/>
        <dbReference type="ChEBI" id="CHEBI:78536"/>
        <dbReference type="ChEBI" id="CHEBI:456215"/>
        <dbReference type="EC" id="6.1.1.1"/>
    </reaction>
</comment>
<dbReference type="PRINTS" id="PR01040">
    <property type="entry name" value="TRNASYNTHTYR"/>
</dbReference>
<dbReference type="GO" id="GO:0005524">
    <property type="term" value="F:ATP binding"/>
    <property type="evidence" value="ECO:0007669"/>
    <property type="project" value="UniProtKB-KW"/>
</dbReference>
<evidence type="ECO:0000256" key="4">
    <source>
        <dbReference type="ARBA" id="ARBA00022840"/>
    </source>
</evidence>
<dbReference type="CDD" id="cd00805">
    <property type="entry name" value="TyrRS_core"/>
    <property type="match status" value="1"/>
</dbReference>
<dbReference type="WBParaSite" id="PTRK_0001404100.1">
    <property type="protein sequence ID" value="PTRK_0001404100.1"/>
    <property type="gene ID" value="PTRK_0001404100"/>
</dbReference>
<dbReference type="PANTHER" id="PTHR11766:SF0">
    <property type="entry name" value="TYROSINE--TRNA LIGASE, MITOCHONDRIAL"/>
    <property type="match status" value="1"/>
</dbReference>
<dbReference type="GO" id="GO:0004831">
    <property type="term" value="F:tyrosine-tRNA ligase activity"/>
    <property type="evidence" value="ECO:0007669"/>
    <property type="project" value="UniProtKB-EC"/>
</dbReference>
<evidence type="ECO:0000256" key="7">
    <source>
        <dbReference type="ARBA" id="ARBA00033323"/>
    </source>
</evidence>
<evidence type="ECO:0000313" key="11">
    <source>
        <dbReference type="WBParaSite" id="PTRK_0001404100.1"/>
    </source>
</evidence>
<dbReference type="GO" id="GO:0006437">
    <property type="term" value="P:tyrosyl-tRNA aminoacylation"/>
    <property type="evidence" value="ECO:0007669"/>
    <property type="project" value="InterPro"/>
</dbReference>
<keyword evidence="3 9" id="KW-0547">Nucleotide-binding</keyword>
<dbReference type="InterPro" id="IPR001412">
    <property type="entry name" value="aa-tRNA-synth_I_CS"/>
</dbReference>
<accession>A0A0N4ZZ26</accession>
<evidence type="ECO:0000256" key="3">
    <source>
        <dbReference type="ARBA" id="ARBA00022741"/>
    </source>
</evidence>
<dbReference type="GO" id="GO:0005739">
    <property type="term" value="C:mitochondrion"/>
    <property type="evidence" value="ECO:0007669"/>
    <property type="project" value="TreeGrafter"/>
</dbReference>
<dbReference type="InterPro" id="IPR024088">
    <property type="entry name" value="Tyr-tRNA-ligase_bac-type"/>
</dbReference>
<reference evidence="11" key="1">
    <citation type="submission" date="2017-02" db="UniProtKB">
        <authorList>
            <consortium name="WormBaseParasite"/>
        </authorList>
    </citation>
    <scope>IDENTIFICATION</scope>
</reference>
<evidence type="ECO:0000256" key="2">
    <source>
        <dbReference type="ARBA" id="ARBA00022598"/>
    </source>
</evidence>
<evidence type="ECO:0000256" key="6">
    <source>
        <dbReference type="ARBA" id="ARBA00023146"/>
    </source>
</evidence>
<evidence type="ECO:0000313" key="10">
    <source>
        <dbReference type="Proteomes" id="UP000038045"/>
    </source>
</evidence>
<proteinExistence type="inferred from homology"/>
<dbReference type="PANTHER" id="PTHR11766">
    <property type="entry name" value="TYROSYL-TRNA SYNTHETASE"/>
    <property type="match status" value="1"/>
</dbReference>
<keyword evidence="10" id="KW-1185">Reference proteome</keyword>
<comment type="similarity">
    <text evidence="9">Belongs to the class-I aminoacyl-tRNA synthetase family.</text>
</comment>
<keyword evidence="6 9" id="KW-0030">Aminoacyl-tRNA synthetase</keyword>
<dbReference type="InterPro" id="IPR002305">
    <property type="entry name" value="aa-tRNA-synth_Ic"/>
</dbReference>
<dbReference type="GO" id="GO:0005829">
    <property type="term" value="C:cytosol"/>
    <property type="evidence" value="ECO:0007669"/>
    <property type="project" value="TreeGrafter"/>
</dbReference>
<name>A0A0N4ZZ26_PARTI</name>